<dbReference type="RefSeq" id="XP_070627867.1">
    <property type="nucleotide sequence ID" value="XM_070771766.1"/>
</dbReference>
<evidence type="ECO:0000313" key="4">
    <source>
        <dbReference type="RefSeq" id="XP_070627867.1"/>
    </source>
</evidence>
<protein>
    <submittedName>
        <fullName evidence="4">Uncharacterized protein isoform X2</fullName>
    </submittedName>
</protein>
<feature type="compositionally biased region" description="Polar residues" evidence="1">
    <location>
        <begin position="142"/>
        <end position="153"/>
    </location>
</feature>
<feature type="region of interest" description="Disordered" evidence="1">
    <location>
        <begin position="70"/>
        <end position="153"/>
    </location>
</feature>
<keyword evidence="2" id="KW-1133">Transmembrane helix</keyword>
<evidence type="ECO:0000256" key="2">
    <source>
        <dbReference type="SAM" id="Phobius"/>
    </source>
</evidence>
<keyword evidence="2" id="KW-0812">Transmembrane</keyword>
<dbReference type="GeneID" id="139177213"/>
<dbReference type="Proteomes" id="UP001652663">
    <property type="component" value="Chromosome 18"/>
</dbReference>
<feature type="compositionally biased region" description="Basic and acidic residues" evidence="1">
    <location>
        <begin position="104"/>
        <end position="119"/>
    </location>
</feature>
<sequence>MSPGVPLLLGLVFCRDQGIWAQTDLPEVYQNPLEERSLAVVSGTSTIELLPLLFLLFFFICMCCCGGQQGSTDNETKSQPDFNSSNPGMDFSEENPDDVSVHLPPEEDRQRDMQVHPEECPWGSSESSTEPHQDSFMESEVSLPSCSPEDSSV</sequence>
<evidence type="ECO:0000313" key="3">
    <source>
        <dbReference type="Proteomes" id="UP001652663"/>
    </source>
</evidence>
<gene>
    <name evidence="4" type="primary">LOC139177213</name>
</gene>
<keyword evidence="3" id="KW-1185">Reference proteome</keyword>
<name>A0ABM4QX50_BOSIN</name>
<keyword evidence="2" id="KW-0472">Membrane</keyword>
<evidence type="ECO:0000256" key="1">
    <source>
        <dbReference type="SAM" id="MobiDB-lite"/>
    </source>
</evidence>
<reference evidence="4" key="1">
    <citation type="submission" date="2025-08" db="UniProtKB">
        <authorList>
            <consortium name="RefSeq"/>
        </authorList>
    </citation>
    <scope>IDENTIFICATION</scope>
    <source>
        <tissue evidence="4">Blood</tissue>
    </source>
</reference>
<organism evidence="3 4">
    <name type="scientific">Bos indicus</name>
    <name type="common">Zebu</name>
    <dbReference type="NCBI Taxonomy" id="9915"/>
    <lineage>
        <taxon>Eukaryota</taxon>
        <taxon>Metazoa</taxon>
        <taxon>Chordata</taxon>
        <taxon>Craniata</taxon>
        <taxon>Vertebrata</taxon>
        <taxon>Euteleostomi</taxon>
        <taxon>Mammalia</taxon>
        <taxon>Eutheria</taxon>
        <taxon>Laurasiatheria</taxon>
        <taxon>Artiodactyla</taxon>
        <taxon>Ruminantia</taxon>
        <taxon>Pecora</taxon>
        <taxon>Bovidae</taxon>
        <taxon>Bovinae</taxon>
        <taxon>Bos</taxon>
    </lineage>
</organism>
<accession>A0ABM4QX50</accession>
<proteinExistence type="predicted"/>
<feature type="transmembrane region" description="Helical" evidence="2">
    <location>
        <begin position="45"/>
        <end position="67"/>
    </location>
</feature>
<feature type="compositionally biased region" description="Polar residues" evidence="1">
    <location>
        <begin position="70"/>
        <end position="87"/>
    </location>
</feature>